<organism evidence="3 4">
    <name type="scientific">Propioniciclava soli</name>
    <dbReference type="NCBI Taxonomy" id="2775081"/>
    <lineage>
        <taxon>Bacteria</taxon>
        <taxon>Bacillati</taxon>
        <taxon>Actinomycetota</taxon>
        <taxon>Actinomycetes</taxon>
        <taxon>Propionibacteriales</taxon>
        <taxon>Propionibacteriaceae</taxon>
        <taxon>Propioniciclava</taxon>
    </lineage>
</organism>
<dbReference type="SUPFAM" id="SSF55144">
    <property type="entry name" value="LigT-like"/>
    <property type="match status" value="1"/>
</dbReference>
<dbReference type="HAMAP" id="MF_01940">
    <property type="entry name" value="RNA_CPDase"/>
    <property type="match status" value="1"/>
</dbReference>
<dbReference type="EMBL" id="CP115965">
    <property type="protein sequence ID" value="WZX00192.1"/>
    <property type="molecule type" value="Genomic_DNA"/>
</dbReference>
<dbReference type="PANTHER" id="PTHR35561:SF1">
    <property type="entry name" value="RNA 2',3'-CYCLIC PHOSPHODIESTERASE"/>
    <property type="match status" value="1"/>
</dbReference>
<feature type="short sequence motif" description="HXTX 2" evidence="2">
    <location>
        <begin position="129"/>
        <end position="132"/>
    </location>
</feature>
<feature type="active site" description="Proton acceptor" evidence="2">
    <location>
        <position position="129"/>
    </location>
</feature>
<feature type="active site" description="Proton donor" evidence="2">
    <location>
        <position position="42"/>
    </location>
</feature>
<evidence type="ECO:0000256" key="2">
    <source>
        <dbReference type="HAMAP-Rule" id="MF_01940"/>
    </source>
</evidence>
<dbReference type="EC" id="3.1.4.58" evidence="2"/>
<keyword evidence="1 2" id="KW-0378">Hydrolase</keyword>
<reference evidence="3 4" key="1">
    <citation type="journal article" date="2023" name="Environ Microbiome">
        <title>A coral-associated actinobacterium mitigates coral bleaching under heat stress.</title>
        <authorList>
            <person name="Li J."/>
            <person name="Zou Y."/>
            <person name="Li Q."/>
            <person name="Zhang J."/>
            <person name="Bourne D.G."/>
            <person name="Lyu Y."/>
            <person name="Liu C."/>
            <person name="Zhang S."/>
        </authorList>
    </citation>
    <scope>NUCLEOTIDE SEQUENCE [LARGE SCALE GENOMIC DNA]</scope>
    <source>
        <strain evidence="3 4">SCSIO 13291</strain>
    </source>
</reference>
<dbReference type="NCBIfam" id="TIGR02258">
    <property type="entry name" value="2_5_ligase"/>
    <property type="match status" value="1"/>
</dbReference>
<dbReference type="InterPro" id="IPR004175">
    <property type="entry name" value="RNA_CPDase"/>
</dbReference>
<dbReference type="InterPro" id="IPR009097">
    <property type="entry name" value="Cyclic_Pdiesterase"/>
</dbReference>
<dbReference type="PANTHER" id="PTHR35561">
    <property type="entry name" value="RNA 2',3'-CYCLIC PHOSPHODIESTERASE"/>
    <property type="match status" value="1"/>
</dbReference>
<evidence type="ECO:0000313" key="3">
    <source>
        <dbReference type="EMBL" id="WZX00192.1"/>
    </source>
</evidence>
<dbReference type="Gene3D" id="3.90.1140.10">
    <property type="entry name" value="Cyclic phosphodiesterase"/>
    <property type="match status" value="1"/>
</dbReference>
<gene>
    <name evidence="3" type="primary">thpR</name>
    <name evidence="3" type="ORF">PCC79_08430</name>
</gene>
<dbReference type="RefSeq" id="WP_232547938.1">
    <property type="nucleotide sequence ID" value="NZ_CP115965.1"/>
</dbReference>
<sequence length="202" mass="22246">MGARLFTAVLPPPELVEELDAFCRPRREAVPQLRWTRPDTWHLTTAFMADVDARHHDRLVEGLAAAAARTPAFAIRLGGGGTFGPPEAARHLWLGLTRGADALAALAVRCRNAAEHAGVRTDGTNFVPHLTLARGTRHADLRRLRAVFDTFDADGWVADELVLIESHLADRANRYEVVERFTLPPADTTSLRADTTSTEEPR</sequence>
<comment type="catalytic activity">
    <reaction evidence="2">
        <text>a 3'-end 2',3'-cyclophospho-ribonucleotide-RNA + H2O = a 3'-end 2'-phospho-ribonucleotide-RNA + H(+)</text>
        <dbReference type="Rhea" id="RHEA:11828"/>
        <dbReference type="Rhea" id="RHEA-COMP:10464"/>
        <dbReference type="Rhea" id="RHEA-COMP:17353"/>
        <dbReference type="ChEBI" id="CHEBI:15377"/>
        <dbReference type="ChEBI" id="CHEBI:15378"/>
        <dbReference type="ChEBI" id="CHEBI:83064"/>
        <dbReference type="ChEBI" id="CHEBI:173113"/>
        <dbReference type="EC" id="3.1.4.58"/>
    </reaction>
</comment>
<accession>A0ABZ3CD15</accession>
<keyword evidence="4" id="KW-1185">Reference proteome</keyword>
<dbReference type="Proteomes" id="UP001434337">
    <property type="component" value="Chromosome"/>
</dbReference>
<comment type="function">
    <text evidence="2">Hydrolyzes RNA 2',3'-cyclic phosphodiester to an RNA 2'-phosphomonoester.</text>
</comment>
<name>A0ABZ3CD15_9ACTN</name>
<evidence type="ECO:0000256" key="1">
    <source>
        <dbReference type="ARBA" id="ARBA00022801"/>
    </source>
</evidence>
<feature type="short sequence motif" description="HXTX 1" evidence="2">
    <location>
        <begin position="42"/>
        <end position="45"/>
    </location>
</feature>
<proteinExistence type="inferred from homology"/>
<dbReference type="Pfam" id="PF13563">
    <property type="entry name" value="2_5_RNA_ligase2"/>
    <property type="match status" value="1"/>
</dbReference>
<protein>
    <recommendedName>
        <fullName evidence="2">RNA 2',3'-cyclic phosphodiesterase</fullName>
        <shortName evidence="2">RNA 2',3'-CPDase</shortName>
        <ecNumber evidence="2">3.1.4.58</ecNumber>
    </recommendedName>
</protein>
<evidence type="ECO:0000313" key="4">
    <source>
        <dbReference type="Proteomes" id="UP001434337"/>
    </source>
</evidence>
<comment type="similarity">
    <text evidence="2">Belongs to the 2H phosphoesterase superfamily. ThpR family.</text>
</comment>